<comment type="caution">
    <text evidence="2">The sequence shown here is derived from an EMBL/GenBank/DDBJ whole genome shotgun (WGS) entry which is preliminary data.</text>
</comment>
<protein>
    <recommendedName>
        <fullName evidence="4">Serine protease</fullName>
    </recommendedName>
</protein>
<dbReference type="AlphaFoldDB" id="A0A3A9YTA0"/>
<evidence type="ECO:0008006" key="4">
    <source>
        <dbReference type="Google" id="ProtNLM"/>
    </source>
</evidence>
<dbReference type="OrthoDB" id="4194218at2"/>
<accession>A0A3A9YTA0</accession>
<evidence type="ECO:0000256" key="1">
    <source>
        <dbReference type="SAM" id="MobiDB-lite"/>
    </source>
</evidence>
<proteinExistence type="predicted"/>
<gene>
    <name evidence="2" type="ORF">D7294_23150</name>
</gene>
<sequence>MAVDVSPALVHICDPGGRPRGRGFRADPAGTVLTSHEAVAGLDHLLLRGPTGRSHVLTAASVVPLPRWNLALVHAPALPLTPLLVGAERPAGTRVLAHLGGRRDGVLLPGGGAGRPDAAGHGPPAPAAVGIALTPRAAGCPLPGPEHTGQPVLDAATGAVLAVLGAPHSSPHVLGGTLLRAAAAAEPDGHLARLLRRNGATVPGFGPDLNLAGVLRLAAASLGPARLIHAAAAPQGAGAARLPVPRAELAAQLQQFEAGPGRVLALVGRPGSGRSTELAAHAARRVDRPEPAPTLWLRGADLWASDGGLREAVARALGGADPDAAALAARDAGRPLLVLLDGPEEMPGALASALPRWTAATARWLDEVDGRLLLACRPEFWERAGALFPAAARHGAFGCLPVGDLTPAQAERARLALGLGPARAPEETRHPLALRMRAELEAAGLPSGSGGPSTDPHRLFTAYLALAAGRVAAALSGGAVTEATAARAAARLREAARRSVATGALGRRAFACLFPWSEGWAGAVLDQRLLVPAGAGYRFADEEFGDWLHGAHLDLDATLPAAARGGVPRHRVGVVAQAMLHLWHDRGPEALRRRVRPLAEALAAPGDDGWWARHLLHEVLLGLPDASGLLPELRWLADRVGEGGPGRAQPFGPGFWRRLRLGVPDLLDLVRRVLPADRRVPEGGERHLATAAALLTAAPAAVMPLLCAWFDDERPLHGSETDPPPPGLTVAAAAQALLYAHRHLAPGELVATLAGRGHPRAEELLAELAEEEPAAPRRAALPPAPRPGGERPAAGRALASARGTPAAGQATLVLRGRRPGPDAPPAEAAVPGPPESRYLGAASPHGQRDGWTAARSENGAALA</sequence>
<dbReference type="Proteomes" id="UP000272474">
    <property type="component" value="Unassembled WGS sequence"/>
</dbReference>
<reference evidence="2 3" key="1">
    <citation type="journal article" date="2014" name="Int. J. Syst. Evol. Microbiol.">
        <title>Streptomyces hoynatensis sp. nov., isolated from deep marine sediment.</title>
        <authorList>
            <person name="Veyisoglu A."/>
            <person name="Sahin N."/>
        </authorList>
    </citation>
    <scope>NUCLEOTIDE SEQUENCE [LARGE SCALE GENOMIC DNA]</scope>
    <source>
        <strain evidence="2 3">KCTC 29097</strain>
    </source>
</reference>
<dbReference type="SUPFAM" id="SSF52540">
    <property type="entry name" value="P-loop containing nucleoside triphosphate hydrolases"/>
    <property type="match status" value="1"/>
</dbReference>
<dbReference type="RefSeq" id="WP_120682895.1">
    <property type="nucleotide sequence ID" value="NZ_RBAL01000016.1"/>
</dbReference>
<evidence type="ECO:0000313" key="2">
    <source>
        <dbReference type="EMBL" id="RKN38734.1"/>
    </source>
</evidence>
<feature type="compositionally biased region" description="Low complexity" evidence="1">
    <location>
        <begin position="790"/>
        <end position="799"/>
    </location>
</feature>
<dbReference type="InterPro" id="IPR027417">
    <property type="entry name" value="P-loop_NTPase"/>
</dbReference>
<organism evidence="2 3">
    <name type="scientific">Streptomyces hoynatensis</name>
    <dbReference type="NCBI Taxonomy" id="1141874"/>
    <lineage>
        <taxon>Bacteria</taxon>
        <taxon>Bacillati</taxon>
        <taxon>Actinomycetota</taxon>
        <taxon>Actinomycetes</taxon>
        <taxon>Kitasatosporales</taxon>
        <taxon>Streptomycetaceae</taxon>
        <taxon>Streptomyces</taxon>
    </lineage>
</organism>
<evidence type="ECO:0000313" key="3">
    <source>
        <dbReference type="Proteomes" id="UP000272474"/>
    </source>
</evidence>
<name>A0A3A9YTA0_9ACTN</name>
<feature type="region of interest" description="Disordered" evidence="1">
    <location>
        <begin position="769"/>
        <end position="863"/>
    </location>
</feature>
<dbReference type="EMBL" id="RBAL01000016">
    <property type="protein sequence ID" value="RKN38734.1"/>
    <property type="molecule type" value="Genomic_DNA"/>
</dbReference>
<keyword evidence="3" id="KW-1185">Reference proteome</keyword>